<evidence type="ECO:0000313" key="1">
    <source>
        <dbReference type="EMBL" id="CAJ2660843.1"/>
    </source>
</evidence>
<name>A0ACB0KY31_TRIPR</name>
<dbReference type="Proteomes" id="UP001177021">
    <property type="component" value="Unassembled WGS sequence"/>
</dbReference>
<gene>
    <name evidence="1" type="ORF">MILVUS5_LOCUS26700</name>
</gene>
<keyword evidence="2" id="KW-1185">Reference proteome</keyword>
<organism evidence="1 2">
    <name type="scientific">Trifolium pratense</name>
    <name type="common">Red clover</name>
    <dbReference type="NCBI Taxonomy" id="57577"/>
    <lineage>
        <taxon>Eukaryota</taxon>
        <taxon>Viridiplantae</taxon>
        <taxon>Streptophyta</taxon>
        <taxon>Embryophyta</taxon>
        <taxon>Tracheophyta</taxon>
        <taxon>Spermatophyta</taxon>
        <taxon>Magnoliopsida</taxon>
        <taxon>eudicotyledons</taxon>
        <taxon>Gunneridae</taxon>
        <taxon>Pentapetalae</taxon>
        <taxon>rosids</taxon>
        <taxon>fabids</taxon>
        <taxon>Fabales</taxon>
        <taxon>Fabaceae</taxon>
        <taxon>Papilionoideae</taxon>
        <taxon>50 kb inversion clade</taxon>
        <taxon>NPAAA clade</taxon>
        <taxon>Hologalegina</taxon>
        <taxon>IRL clade</taxon>
        <taxon>Trifolieae</taxon>
        <taxon>Trifolium</taxon>
    </lineage>
</organism>
<reference evidence="1" key="1">
    <citation type="submission" date="2023-10" db="EMBL/GenBank/DDBJ databases">
        <authorList>
            <person name="Rodriguez Cubillos JULIANA M."/>
            <person name="De Vega J."/>
        </authorList>
    </citation>
    <scope>NUCLEOTIDE SEQUENCE</scope>
</reference>
<protein>
    <submittedName>
        <fullName evidence="1">Uncharacterized protein</fullName>
    </submittedName>
</protein>
<evidence type="ECO:0000313" key="2">
    <source>
        <dbReference type="Proteomes" id="UP001177021"/>
    </source>
</evidence>
<comment type="caution">
    <text evidence="1">The sequence shown here is derived from an EMBL/GenBank/DDBJ whole genome shotgun (WGS) entry which is preliminary data.</text>
</comment>
<proteinExistence type="predicted"/>
<accession>A0ACB0KY31</accession>
<dbReference type="EMBL" id="CASHSV030000311">
    <property type="protein sequence ID" value="CAJ2660843.1"/>
    <property type="molecule type" value="Genomic_DNA"/>
</dbReference>
<sequence>MHKGNVNFSCQLQSCLEPIPIPFYSSWQALSCRYDEFFLSMLATSVVIVAINWKRYHSCTYPLHIWIVVDYTAVFVFRLLMFVDNGFAAGMSLDFGWQQRYARFCGRVVVLSILALLLYPFLWSWTIVGTMWFSSAKSCLPEEGQKWEFLIWLLFSYCGLLCIACMSVGKPKLSPRREKIIGLVNLCANEASV</sequence>